<dbReference type="GO" id="GO:0030003">
    <property type="term" value="P:intracellular monoatomic cation homeostasis"/>
    <property type="evidence" value="ECO:0007669"/>
    <property type="project" value="UniProtKB-ARBA"/>
</dbReference>
<dbReference type="PANTHER" id="PTHR43840:SF15">
    <property type="entry name" value="MITOCHONDRIAL METAL TRANSPORTER 1-RELATED"/>
    <property type="match status" value="1"/>
</dbReference>
<feature type="region of interest" description="Disordered" evidence="6">
    <location>
        <begin position="1"/>
        <end position="21"/>
    </location>
</feature>
<evidence type="ECO:0000256" key="4">
    <source>
        <dbReference type="ARBA" id="ARBA00022989"/>
    </source>
</evidence>
<keyword evidence="3 7" id="KW-0812">Transmembrane</keyword>
<dbReference type="EMBL" id="LXFE01003212">
    <property type="protein sequence ID" value="OLL22466.1"/>
    <property type="molecule type" value="Genomic_DNA"/>
</dbReference>
<dbReference type="STRING" id="1198029.A0A1U7LIH8"/>
<proteinExistence type="predicted"/>
<evidence type="ECO:0000256" key="6">
    <source>
        <dbReference type="SAM" id="MobiDB-lite"/>
    </source>
</evidence>
<feature type="transmembrane region" description="Helical" evidence="7">
    <location>
        <begin position="138"/>
        <end position="156"/>
    </location>
</feature>
<feature type="transmembrane region" description="Helical" evidence="7">
    <location>
        <begin position="96"/>
        <end position="118"/>
    </location>
</feature>
<dbReference type="InterPro" id="IPR036837">
    <property type="entry name" value="Cation_efflux_CTD_sf"/>
</dbReference>
<evidence type="ECO:0000256" key="5">
    <source>
        <dbReference type="ARBA" id="ARBA00023136"/>
    </source>
</evidence>
<evidence type="ECO:0000313" key="9">
    <source>
        <dbReference type="EMBL" id="OLL22466.1"/>
    </source>
</evidence>
<evidence type="ECO:0000256" key="7">
    <source>
        <dbReference type="SAM" id="Phobius"/>
    </source>
</evidence>
<dbReference type="AlphaFoldDB" id="A0A1U7LIH8"/>
<dbReference type="PANTHER" id="PTHR43840">
    <property type="entry name" value="MITOCHONDRIAL METAL TRANSPORTER 1-RELATED"/>
    <property type="match status" value="1"/>
</dbReference>
<name>A0A1U7LIH8_NEOID</name>
<dbReference type="GO" id="GO:0098771">
    <property type="term" value="P:inorganic ion homeostasis"/>
    <property type="evidence" value="ECO:0007669"/>
    <property type="project" value="UniProtKB-ARBA"/>
</dbReference>
<keyword evidence="5 7" id="KW-0472">Membrane</keyword>
<dbReference type="Gene3D" id="1.20.1510.10">
    <property type="entry name" value="Cation efflux protein transmembrane domain"/>
    <property type="match status" value="1"/>
</dbReference>
<keyword evidence="4 7" id="KW-1133">Transmembrane helix</keyword>
<evidence type="ECO:0000256" key="1">
    <source>
        <dbReference type="ARBA" id="ARBA00004141"/>
    </source>
</evidence>
<dbReference type="Pfam" id="PF01545">
    <property type="entry name" value="Cation_efflux"/>
    <property type="match status" value="1"/>
</dbReference>
<gene>
    <name evidence="9" type="ORF">NEOLI_004055</name>
</gene>
<dbReference type="InterPro" id="IPR027469">
    <property type="entry name" value="Cation_efflux_TMD_sf"/>
</dbReference>
<accession>A0A1U7LIH8</accession>
<protein>
    <submittedName>
        <fullName evidence="9">Metal tolerance protein C1</fullName>
    </submittedName>
</protein>
<dbReference type="OrthoDB" id="435980at2759"/>
<keyword evidence="10" id="KW-1185">Reference proteome</keyword>
<dbReference type="GO" id="GO:0008324">
    <property type="term" value="F:monoatomic cation transmembrane transporter activity"/>
    <property type="evidence" value="ECO:0007669"/>
    <property type="project" value="InterPro"/>
</dbReference>
<dbReference type="SUPFAM" id="SSF161111">
    <property type="entry name" value="Cation efflux protein transmembrane domain-like"/>
    <property type="match status" value="1"/>
</dbReference>
<feature type="domain" description="Cation efflux protein transmembrane" evidence="8">
    <location>
        <begin position="29"/>
        <end position="229"/>
    </location>
</feature>
<dbReference type="InterPro" id="IPR058533">
    <property type="entry name" value="Cation_efflux_TM"/>
</dbReference>
<keyword evidence="2" id="KW-0813">Transport</keyword>
<evidence type="ECO:0000256" key="3">
    <source>
        <dbReference type="ARBA" id="ARBA00022692"/>
    </source>
</evidence>
<dbReference type="Gene3D" id="3.30.70.1350">
    <property type="entry name" value="Cation efflux protein, cytoplasmic domain"/>
    <property type="match status" value="1"/>
</dbReference>
<evidence type="ECO:0000256" key="2">
    <source>
        <dbReference type="ARBA" id="ARBA00022448"/>
    </source>
</evidence>
<dbReference type="InterPro" id="IPR050291">
    <property type="entry name" value="CDF_Transporter"/>
</dbReference>
<organism evidence="9 10">
    <name type="scientific">Neolecta irregularis (strain DAH-3)</name>
    <dbReference type="NCBI Taxonomy" id="1198029"/>
    <lineage>
        <taxon>Eukaryota</taxon>
        <taxon>Fungi</taxon>
        <taxon>Dikarya</taxon>
        <taxon>Ascomycota</taxon>
        <taxon>Taphrinomycotina</taxon>
        <taxon>Neolectales</taxon>
        <taxon>Neolectaceae</taxon>
        <taxon>Neolecta</taxon>
    </lineage>
</organism>
<dbReference type="InterPro" id="IPR002524">
    <property type="entry name" value="Cation_efflux"/>
</dbReference>
<evidence type="ECO:0000313" key="10">
    <source>
        <dbReference type="Proteomes" id="UP000186594"/>
    </source>
</evidence>
<dbReference type="SUPFAM" id="SSF160240">
    <property type="entry name" value="Cation efflux protein cytoplasmic domain-like"/>
    <property type="match status" value="1"/>
</dbReference>
<comment type="subcellular location">
    <subcellularLocation>
        <location evidence="1">Membrane</location>
        <topology evidence="1">Multi-pass membrane protein</topology>
    </subcellularLocation>
</comment>
<comment type="caution">
    <text evidence="9">The sequence shown here is derived from an EMBL/GenBank/DDBJ whole genome shotgun (WGS) entry which is preliminary data.</text>
</comment>
<dbReference type="Proteomes" id="UP000186594">
    <property type="component" value="Unassembled WGS sequence"/>
</dbReference>
<dbReference type="NCBIfam" id="TIGR01297">
    <property type="entry name" value="CDF"/>
    <property type="match status" value="1"/>
</dbReference>
<dbReference type="GO" id="GO:0016020">
    <property type="term" value="C:membrane"/>
    <property type="evidence" value="ECO:0007669"/>
    <property type="project" value="UniProtKB-SubCell"/>
</dbReference>
<dbReference type="OMA" id="DVMIHIN"/>
<reference evidence="9 10" key="1">
    <citation type="submission" date="2016-04" db="EMBL/GenBank/DDBJ databases">
        <title>Evolutionary innovation and constraint leading to complex multicellularity in the Ascomycota.</title>
        <authorList>
            <person name="Cisse O."/>
            <person name="Nguyen A."/>
            <person name="Hewitt D.A."/>
            <person name="Jedd G."/>
            <person name="Stajich J.E."/>
        </authorList>
    </citation>
    <scope>NUCLEOTIDE SEQUENCE [LARGE SCALE GENOMIC DNA]</scope>
    <source>
        <strain evidence="9 10">DAH-3</strain>
    </source>
</reference>
<feature type="compositionally biased region" description="Basic residues" evidence="6">
    <location>
        <begin position="1"/>
        <end position="18"/>
    </location>
</feature>
<sequence length="314" mass="33593">MGHSHSHEHSHRHSHKAHTTSAEGLRVTTIGLVLNILLTLIKGIGGYILSSASLIADAGHSLSDLLGDSITIFTLSFSSRSPSNNFPNGFGRIETIGSLGVSLMLTLGGVTISWSALFPHSNRHGHHDHHDPDFSSPFAASLALLGVLSKVYLYVITTKVAKASKSPVLLANAYHHLSDAMSSVVASLAIVLGWVLGVEWGDSVGGAIVGVMIIKSGLEIGWPALLELCGKGVDEETLNEIKDAIKVKNASIRKISAERSGSSMIVNVDLRVDGETAISQVGEIRETIRKQISDQVENLLICRIETYEDVKKDI</sequence>
<evidence type="ECO:0000259" key="8">
    <source>
        <dbReference type="Pfam" id="PF01545"/>
    </source>
</evidence>